<gene>
    <name evidence="1" type="ORF">CCHR01_17091</name>
</gene>
<evidence type="ECO:0000313" key="2">
    <source>
        <dbReference type="Proteomes" id="UP001243330"/>
    </source>
</evidence>
<keyword evidence="2" id="KW-1185">Reference proteome</keyword>
<protein>
    <submittedName>
        <fullName evidence="1">Uncharacterized protein</fullName>
    </submittedName>
</protein>
<name>A0AAD9A2L9_9PEZI</name>
<dbReference type="EMBL" id="JAQOWY010000575">
    <property type="protein sequence ID" value="KAK1840291.1"/>
    <property type="molecule type" value="Genomic_DNA"/>
</dbReference>
<proteinExistence type="predicted"/>
<sequence length="236" mass="26092">MKDDEAYFSADDSDVGSVDLAELLDTLGRHLQYCDLSQTKYGRVIICDKFSRFLNGGFEFHQDSEGYSRVLVPTPHHSGDSCPNTEGCPDAPGQASYQDCEIDVRFKDCEYGDDLGIQPSEHVLLSITRAAIPPGILNKLFSILEPEATIDVQITGANAVGVKKLMEEVGFDAEILYEFLIPVGSRLAQELETGHICTQDDLTREDDRGVHEKILDWVAAGSVSLYVQSHFFIVGR</sequence>
<comment type="caution">
    <text evidence="1">The sequence shown here is derived from an EMBL/GenBank/DDBJ whole genome shotgun (WGS) entry which is preliminary data.</text>
</comment>
<organism evidence="1 2">
    <name type="scientific">Colletotrichum chrysophilum</name>
    <dbReference type="NCBI Taxonomy" id="1836956"/>
    <lineage>
        <taxon>Eukaryota</taxon>
        <taxon>Fungi</taxon>
        <taxon>Dikarya</taxon>
        <taxon>Ascomycota</taxon>
        <taxon>Pezizomycotina</taxon>
        <taxon>Sordariomycetes</taxon>
        <taxon>Hypocreomycetidae</taxon>
        <taxon>Glomerellales</taxon>
        <taxon>Glomerellaceae</taxon>
        <taxon>Colletotrichum</taxon>
        <taxon>Colletotrichum gloeosporioides species complex</taxon>
    </lineage>
</organism>
<dbReference type="Proteomes" id="UP001243330">
    <property type="component" value="Unassembled WGS sequence"/>
</dbReference>
<evidence type="ECO:0000313" key="1">
    <source>
        <dbReference type="EMBL" id="KAK1840291.1"/>
    </source>
</evidence>
<accession>A0AAD9A2L9</accession>
<dbReference type="AlphaFoldDB" id="A0AAD9A2L9"/>
<reference evidence="1" key="1">
    <citation type="submission" date="2023-01" db="EMBL/GenBank/DDBJ databases">
        <title>Colletotrichum chrysophilum M932 genome sequence.</title>
        <authorList>
            <person name="Baroncelli R."/>
        </authorList>
    </citation>
    <scope>NUCLEOTIDE SEQUENCE</scope>
    <source>
        <strain evidence="1">M932</strain>
    </source>
</reference>